<comment type="similarity">
    <text evidence="15 16">Belongs to the papillomaviridae E1 protein family.</text>
</comment>
<feature type="binding site" evidence="15">
    <location>
        <begin position="458"/>
        <end position="465"/>
    </location>
    <ligand>
        <name>ATP</name>
        <dbReference type="ChEBI" id="CHEBI:30616"/>
    </ligand>
</feature>
<comment type="subcellular location">
    <subcellularLocation>
        <location evidence="1 15">Host nucleus</location>
    </subcellularLocation>
</comment>
<protein>
    <recommendedName>
        <fullName evidence="15 16">Replication protein E1</fullName>
        <ecNumber evidence="15 16">5.6.2.4</ecNumber>
    </recommendedName>
    <alternativeName>
        <fullName evidence="15">ATP-dependent helicase E1</fullName>
    </alternativeName>
    <alternativeName>
        <fullName evidence="15">DNA 3'-5' helicase E1</fullName>
    </alternativeName>
</protein>
<dbReference type="GO" id="GO:0005524">
    <property type="term" value="F:ATP binding"/>
    <property type="evidence" value="ECO:0007669"/>
    <property type="project" value="UniProtKB-UniRule"/>
</dbReference>
<keyword evidence="7 15" id="KW-0378">Hydrolase</keyword>
<evidence type="ECO:0000256" key="5">
    <source>
        <dbReference type="ARBA" id="ARBA00022705"/>
    </source>
</evidence>
<comment type="caution">
    <text evidence="15">Lacks conserved residue(s) required for the propagation of feature annotation.</text>
</comment>
<dbReference type="InterPro" id="IPR027417">
    <property type="entry name" value="P-loop_NTPase"/>
</dbReference>
<proteinExistence type="inferred from homology"/>
<feature type="short sequence motif" description="Nuclear localization signal" evidence="15">
    <location>
        <begin position="79"/>
        <end position="81"/>
    </location>
</feature>
<feature type="region of interest" description="Disordered" evidence="17">
    <location>
        <begin position="23"/>
        <end position="43"/>
    </location>
</feature>
<evidence type="ECO:0000313" key="19">
    <source>
        <dbReference type="EMBL" id="QMS92583.1"/>
    </source>
</evidence>
<comment type="PTM">
    <text evidence="15">Phosphorylated.</text>
</comment>
<dbReference type="GO" id="GO:0016817">
    <property type="term" value="F:hydrolase activity, acting on acid anhydrides"/>
    <property type="evidence" value="ECO:0007669"/>
    <property type="project" value="InterPro"/>
</dbReference>
<comment type="function">
    <text evidence="16">ATP-dependent DNA helicase required for initiation of viral DNA replication. It forms a complex with the viral E2 protein. The E1-E2 complex binds to the replication origin which contains binding sites for both proteins.</text>
</comment>
<evidence type="ECO:0000256" key="7">
    <source>
        <dbReference type="ARBA" id="ARBA00022801"/>
    </source>
</evidence>
<dbReference type="InterPro" id="IPR016393">
    <property type="entry name" value="Rep_E1_papillomaV"/>
</dbReference>
<dbReference type="EMBL" id="MT130101">
    <property type="protein sequence ID" value="QMS92583.1"/>
    <property type="molecule type" value="Genomic_DNA"/>
</dbReference>
<evidence type="ECO:0000256" key="11">
    <source>
        <dbReference type="ARBA" id="ARBA00023235"/>
    </source>
</evidence>
<evidence type="ECO:0000256" key="1">
    <source>
        <dbReference type="ARBA" id="ARBA00004147"/>
    </source>
</evidence>
<evidence type="ECO:0000256" key="13">
    <source>
        <dbReference type="ARBA" id="ARBA00048988"/>
    </source>
</evidence>
<keyword evidence="15" id="KW-1017">Isopeptide bond</keyword>
<dbReference type="GO" id="GO:0006260">
    <property type="term" value="P:DNA replication"/>
    <property type="evidence" value="ECO:0007669"/>
    <property type="project" value="UniProtKB-UniRule"/>
</dbReference>
<keyword evidence="15" id="KW-0832">Ubl conjugation</keyword>
<keyword evidence="8 15" id="KW-0347">Helicase</keyword>
<feature type="modified residue" description="Phosphoserine; by host" evidence="15">
    <location>
        <position position="90"/>
    </location>
</feature>
<evidence type="ECO:0000256" key="17">
    <source>
        <dbReference type="SAM" id="MobiDB-lite"/>
    </source>
</evidence>
<dbReference type="GO" id="GO:0003677">
    <property type="term" value="F:DNA binding"/>
    <property type="evidence" value="ECO:0007669"/>
    <property type="project" value="UniProtKB-UniRule"/>
</dbReference>
<keyword evidence="4 15" id="KW-1048">Host nucleus</keyword>
<dbReference type="SUPFAM" id="SSF55464">
    <property type="entry name" value="Origin of replication-binding domain, RBD-like"/>
    <property type="match status" value="1"/>
</dbReference>
<dbReference type="SUPFAM" id="SSF52540">
    <property type="entry name" value="P-loop containing nucleoside triphosphate hydrolases"/>
    <property type="match status" value="1"/>
</dbReference>
<evidence type="ECO:0000256" key="4">
    <source>
        <dbReference type="ARBA" id="ARBA00022562"/>
    </source>
</evidence>
<name>A0A7D7QYE1_9PAPI</name>
<sequence>MADGEGTSVGGRDAYILLEASCSENESEPGSYISTGDADSEGEDLIDNASVRSDAQGNHLAIFQQLEKKAGEQQLLNLKRKLNVSGSSESPSAEDLSPTLGAGALRPVAKRRLFASLENTTDLSASSYEAKGVAPPLSAQVLSPTCSIGLGTSRVYSGSSGKENSRSSGEGGLHLDVLRSKNRESCKLACFKDAFVASFADLTRVFHSDKTTNAQWVTAAFDVDEKLYEAAILRLKKHCTYLQACRRCRKKGSVSVFLTEFTVAKCRETVLKLFADLLTLEVTKLISQPPKVKGLCAALFWFKNAMCSDTQTYGTVPKWISVQTSVTENSAEALKFDFGLMVQWAWDQNFSEESAIAYNYALQAETDRNAKAWLACSNQARYVKDAAAMVRHYKRAAMLSLSMSAYIKQRCDLITGAGTWLNVANVLKYHGIEPIVFVNALRTWLKGTPKKNCIAIIGPSNTGKSMFCHSLISFLGGNVLSFANHLTHFWLAPLSETRAALIDDATHKCWKYFDTYLRSVLDGYHIQVDRKHRAPVQIKAPPLLVTSNVDVATEPSLQYLHSRLVTFYFSQPFPVDENGDPLFKITHADWKCFFERLWGRLDLSDQEDEGDDGASRRTFTCNARGPNGAD</sequence>
<comment type="catalytic activity">
    <reaction evidence="12 15">
        <text>Couples ATP hydrolysis with the unwinding of duplex DNA by translocating in the 3'-5' direction.</text>
        <dbReference type="EC" id="5.6.2.4"/>
    </reaction>
</comment>
<dbReference type="GO" id="GO:0043138">
    <property type="term" value="F:3'-5' DNA helicase activity"/>
    <property type="evidence" value="ECO:0007669"/>
    <property type="project" value="UniProtKB-UniRule"/>
</dbReference>
<dbReference type="Gene3D" id="3.40.50.300">
    <property type="entry name" value="P-loop containing nucleotide triphosphate hydrolases"/>
    <property type="match status" value="1"/>
</dbReference>
<dbReference type="EC" id="5.6.2.4" evidence="15 16"/>
<dbReference type="InterPro" id="IPR001177">
    <property type="entry name" value="PPV_DNA_helicase_E1_C"/>
</dbReference>
<feature type="cross-link" description="Glycyl lysine isopeptide (Lys-Gly) (interchain with G-Cter in SUMO)" evidence="15">
    <location>
        <position position="539"/>
    </location>
</feature>
<dbReference type="InterPro" id="IPR046935">
    <property type="entry name" value="PPV_E1_DBD_sf"/>
</dbReference>
<feature type="modified residue" description="Phosphoserine; by host" evidence="15">
    <location>
        <position position="87"/>
    </location>
</feature>
<evidence type="ECO:0000256" key="12">
    <source>
        <dbReference type="ARBA" id="ARBA00034617"/>
    </source>
</evidence>
<reference evidence="19" key="1">
    <citation type="submission" date="2020-02" db="EMBL/GenBank/DDBJ databases">
        <title>A novel deltapapillomavirus associated with fibropapilloma in Camelus dromedaries.</title>
        <authorList>
            <person name="Sobhy N.M."/>
            <person name="El Damaty H.M."/>
            <person name="Mor S.K."/>
            <person name="Singh V."/>
            <person name="Youssef C.R.B."/>
            <person name="Goyal S.M."/>
        </authorList>
    </citation>
    <scope>NUCLEOTIDE SEQUENCE</scope>
    <source>
        <strain evidence="19">NMS2</strain>
    </source>
</reference>
<dbReference type="Gene3D" id="1.10.10.510">
    <property type="entry name" value="Zinc finger, large T-antigen D1 domain"/>
    <property type="match status" value="1"/>
</dbReference>
<keyword evidence="6 15" id="KW-0547">Nucleotide-binding</keyword>
<evidence type="ECO:0000256" key="14">
    <source>
        <dbReference type="ARBA" id="ARBA00093297"/>
    </source>
</evidence>
<evidence type="ECO:0000256" key="16">
    <source>
        <dbReference type="PIRNR" id="PIRNR003383"/>
    </source>
</evidence>
<dbReference type="HAMAP" id="MF_04000">
    <property type="entry name" value="PPV_E1"/>
    <property type="match status" value="1"/>
</dbReference>
<dbReference type="Pfam" id="PF00519">
    <property type="entry name" value="PPV_E1_C"/>
    <property type="match status" value="1"/>
</dbReference>
<gene>
    <name evidence="15" type="primary">E1</name>
</gene>
<keyword evidence="5 15" id="KW-0235">DNA replication</keyword>
<comment type="function">
    <text evidence="14 15">ATP-dependent DNA 3'-5' helicase required for initiation of viral DNA replication. It forms a complex with the viral E2 protein. The E1-E2 complex binds to the replication origin which contains binding sites for both proteins. During the initial step, a dimer of E1 interacts with a dimer of protein E2 leading to a complex that binds the viral origin of replication with high specificity. Then, a second dimer of E1 displaces the E2 dimer in an ATP-dependent manner to form the E1 tetramer. Following this, two E1 monomers are added to each half of the site, which results in the formation of two E1 trimers on the viral ori. Subsequently, two hexamers will be created. The double hexamer acts as a bi-directional helicase machinery and unwinds the viral DNA and then recruits the host DNA polymerase to start replication.</text>
</comment>
<evidence type="ECO:0000256" key="15">
    <source>
        <dbReference type="HAMAP-Rule" id="MF_04000"/>
    </source>
</evidence>
<keyword evidence="11 15" id="KW-0413">Isomerase</keyword>
<keyword evidence="3 15" id="KW-0597">Phosphoprotein</keyword>
<dbReference type="Pfam" id="PF20450">
    <property type="entry name" value="PPV_E1_DBD"/>
    <property type="match status" value="1"/>
</dbReference>
<comment type="subunit">
    <text evidence="15">Can form hexamers. Interacts with E2 protein; this interaction increases E1 DNA binding specificity. Interacts with host DNA polymerase subunit POLA2. Interacts with host single stranded DNA-binding protein RPA1. Interacts with host TOP1; this interaction stimulates the enzymatic activity of TOP1.</text>
</comment>
<feature type="domain" description="SF3 helicase" evidence="18">
    <location>
        <begin position="432"/>
        <end position="582"/>
    </location>
</feature>
<keyword evidence="9 15" id="KW-0067">ATP-binding</keyword>
<comment type="catalytic activity">
    <reaction evidence="13 15 16">
        <text>ATP + H2O = ADP + phosphate + H(+)</text>
        <dbReference type="Rhea" id="RHEA:13065"/>
        <dbReference type="ChEBI" id="CHEBI:15377"/>
        <dbReference type="ChEBI" id="CHEBI:15378"/>
        <dbReference type="ChEBI" id="CHEBI:30616"/>
        <dbReference type="ChEBI" id="CHEBI:43474"/>
        <dbReference type="ChEBI" id="CHEBI:456216"/>
        <dbReference type="EC" id="5.6.2.4"/>
    </reaction>
</comment>
<dbReference type="GO" id="GO:0042025">
    <property type="term" value="C:host cell nucleus"/>
    <property type="evidence" value="ECO:0007669"/>
    <property type="project" value="UniProtKB-SubCell"/>
</dbReference>
<dbReference type="InterPro" id="IPR037102">
    <property type="entry name" value="Znf_lg_T-Ag_D1_dom_sf"/>
</dbReference>
<evidence type="ECO:0000256" key="8">
    <source>
        <dbReference type="ARBA" id="ARBA00022806"/>
    </source>
</evidence>
<evidence type="ECO:0000256" key="2">
    <source>
        <dbReference type="ARBA" id="ARBA00022518"/>
    </source>
</evidence>
<evidence type="ECO:0000256" key="10">
    <source>
        <dbReference type="ARBA" id="ARBA00023125"/>
    </source>
</evidence>
<dbReference type="InterPro" id="IPR046832">
    <property type="entry name" value="PPV_E1_DBD"/>
</dbReference>
<keyword evidence="10 15" id="KW-0238">DNA-binding</keyword>
<dbReference type="PROSITE" id="PS51206">
    <property type="entry name" value="SF3_HELICASE_1"/>
    <property type="match status" value="1"/>
</dbReference>
<keyword evidence="2 15" id="KW-0244">Early protein</keyword>
<feature type="region of interest" description="Disordered" evidence="17">
    <location>
        <begin position="605"/>
        <end position="630"/>
    </location>
</feature>
<comment type="PTM">
    <text evidence="15">Sumoylated.</text>
</comment>
<dbReference type="InterPro" id="IPR014000">
    <property type="entry name" value="PPV_DNA_helicase_E1_N"/>
</dbReference>
<organism evidence="19">
    <name type="scientific">Camelus dromedarius papillomavirus 1</name>
    <dbReference type="NCBI Taxonomy" id="996650"/>
    <lineage>
        <taxon>Viruses</taxon>
        <taxon>Monodnaviria</taxon>
        <taxon>Shotokuvirae</taxon>
        <taxon>Cossaviricota</taxon>
        <taxon>Papovaviricetes</taxon>
        <taxon>Zurhausenvirales</taxon>
        <taxon>Papillomaviridae</taxon>
        <taxon>Firstpapillomavirinae</taxon>
        <taxon>Deltapapillomavirus</taxon>
        <taxon>Deltapapillomavirus 6</taxon>
    </lineage>
</organism>
<dbReference type="Gene3D" id="3.40.1310.10">
    <property type="match status" value="1"/>
</dbReference>
<evidence type="ECO:0000259" key="18">
    <source>
        <dbReference type="PROSITE" id="PS51206"/>
    </source>
</evidence>
<dbReference type="InterPro" id="IPR014015">
    <property type="entry name" value="Helicase_SF3_DNA-vir"/>
</dbReference>
<evidence type="ECO:0000256" key="3">
    <source>
        <dbReference type="ARBA" id="ARBA00022553"/>
    </source>
</evidence>
<evidence type="ECO:0000256" key="9">
    <source>
        <dbReference type="ARBA" id="ARBA00022840"/>
    </source>
</evidence>
<feature type="modified residue" description="Phosphoserine; by host" evidence="15">
    <location>
        <position position="85"/>
    </location>
</feature>
<dbReference type="PIRSF" id="PIRSF003383">
    <property type="entry name" value="Rep_E1_papillomaV"/>
    <property type="match status" value="1"/>
</dbReference>
<evidence type="ECO:0000256" key="6">
    <source>
        <dbReference type="ARBA" id="ARBA00022741"/>
    </source>
</evidence>
<accession>A0A7D7QYE1</accession>
<dbReference type="Pfam" id="PF00524">
    <property type="entry name" value="PPV_E1_N"/>
    <property type="match status" value="1"/>
</dbReference>